<dbReference type="Gene3D" id="1.10.10.10">
    <property type="entry name" value="Winged helix-like DNA-binding domain superfamily/Winged helix DNA-binding domain"/>
    <property type="match status" value="1"/>
</dbReference>
<evidence type="ECO:0000259" key="5">
    <source>
        <dbReference type="Pfam" id="PF25497"/>
    </source>
</evidence>
<dbReference type="InterPro" id="IPR036388">
    <property type="entry name" value="WH-like_DNA-bd_sf"/>
</dbReference>
<keyword evidence="6" id="KW-0808">Transferase</keyword>
<dbReference type="OrthoDB" id="10252328at2759"/>
<dbReference type="Gene3D" id="3.30.310.200">
    <property type="match status" value="1"/>
</dbReference>
<evidence type="ECO:0000313" key="7">
    <source>
        <dbReference type="Proteomes" id="UP000242188"/>
    </source>
</evidence>
<keyword evidence="1" id="KW-0677">Repeat</keyword>
<evidence type="ECO:0000259" key="3">
    <source>
        <dbReference type="Pfam" id="PF13676"/>
    </source>
</evidence>
<feature type="compositionally biased region" description="Polar residues" evidence="2">
    <location>
        <begin position="1075"/>
        <end position="1084"/>
    </location>
</feature>
<feature type="compositionally biased region" description="Basic residues" evidence="2">
    <location>
        <begin position="959"/>
        <end position="968"/>
    </location>
</feature>
<dbReference type="InterPro" id="IPR032171">
    <property type="entry name" value="COR-A"/>
</dbReference>
<feature type="compositionally biased region" description="Pro residues" evidence="2">
    <location>
        <begin position="1091"/>
        <end position="1100"/>
    </location>
</feature>
<dbReference type="GO" id="GO:0016301">
    <property type="term" value="F:kinase activity"/>
    <property type="evidence" value="ECO:0007669"/>
    <property type="project" value="UniProtKB-KW"/>
</dbReference>
<keyword evidence="6" id="KW-0418">Kinase</keyword>
<feature type="domain" description="C-terminal of Roc COR-B" evidence="5">
    <location>
        <begin position="137"/>
        <end position="275"/>
    </location>
</feature>
<feature type="compositionally biased region" description="Polar residues" evidence="2">
    <location>
        <begin position="1007"/>
        <end position="1016"/>
    </location>
</feature>
<organism evidence="6 7">
    <name type="scientific">Mizuhopecten yessoensis</name>
    <name type="common">Japanese scallop</name>
    <name type="synonym">Patinopecten yessoensis</name>
    <dbReference type="NCBI Taxonomy" id="6573"/>
    <lineage>
        <taxon>Eukaryota</taxon>
        <taxon>Metazoa</taxon>
        <taxon>Spiralia</taxon>
        <taxon>Lophotrochozoa</taxon>
        <taxon>Mollusca</taxon>
        <taxon>Bivalvia</taxon>
        <taxon>Autobranchia</taxon>
        <taxon>Pteriomorphia</taxon>
        <taxon>Pectinida</taxon>
        <taxon>Pectinoidea</taxon>
        <taxon>Pectinidae</taxon>
        <taxon>Mizuhopecten</taxon>
    </lineage>
</organism>
<dbReference type="Proteomes" id="UP000242188">
    <property type="component" value="Unassembled WGS sequence"/>
</dbReference>
<evidence type="ECO:0000256" key="2">
    <source>
        <dbReference type="SAM" id="MobiDB-lite"/>
    </source>
</evidence>
<protein>
    <submittedName>
        <fullName evidence="6">Serine/threonine-protein kinase pats1</fullName>
    </submittedName>
</protein>
<dbReference type="PANTHER" id="PTHR47508">
    <property type="entry name" value="SAM DOMAIN-CONTAINING PROTEIN-RELATED"/>
    <property type="match status" value="1"/>
</dbReference>
<dbReference type="SUPFAM" id="SSF52200">
    <property type="entry name" value="Toll/Interleukin receptor TIR domain"/>
    <property type="match status" value="2"/>
</dbReference>
<dbReference type="InterPro" id="IPR000157">
    <property type="entry name" value="TIR_dom"/>
</dbReference>
<sequence length="1159" mass="131587">MVYQSVEKKASEAGIVDPTEIAQAIQFLHDLGSVQYFPTEHLKGHVVINPQWIVDVMACVVSIKQEGITDGRLMHSDLDAVWSEYHTMASWLLRLTEEFDLTFQLEGESCNIVPCLLPEKWPDFEWPDIIKDEGIYEMKLVYKFDYLPSGLFNRAQVRLHGYSEDSMIWKRGSFIEKNGQLALIQQDGESELSVRVQGPNPSNMLFFIHEVFEGLINESFQGVTYDYEIPCPDCTKHYQKDPHMFKASSIRRALELRAPFLQCQKQFHTASILSLQAILAPDTNSDYEVHLDQDVNSLLQMQKEMATDIFISYCSRDAPKDRSEVIHPADIYADLEKEGFSCYFPEGGALYSREEMAQQLVHSSVFLVLISNSYAADEVCCDMYKYAVSTMKRPTICVAVGENFDWKKSPSLGVIMSDVVFVNMINSKKPVYETKLKELLSTLQKHEQISQVKPETFGSCFISYSWANSRLAVECGTKELPGALGFGDPRHIKDYLEEKGIKCWLDIDQVSVNDQLLNRIAQGLSEARVVVVCVSDQYAQSKMCCKEMRFAIQLELPVVVAIVGSGKQWKRSEVGFNSMSYPAVDFQRPNPNACEDLLTLIKSEILPERVEVTDRRKRKDQSHSDRANNSFKEMYELAQRKFLRQISNYAVTHDMASYPRLFVVDIVDNKSPEVKNTLPNEDEFKSRKYCVHTLCECEQGWHSVCKPLELEEDFTGEDLEEYASYLAHVTLVMKHSPDIVLNLFSDVDGQQYLNYIQELTLKGGNNFETSYQQLRQKVFEMDSNSEKGKLKRCRLPTGKIIWLCKEHIAKLKVTVLSENVTEVQQKSTNQVWVEAMMEALRLSQNLPFTFKPTALQSRTFNNTAEDVAEVERHTKMTLSRTASTLDKAAIIQAAQAVQGSDSQKKKKEKKPKKERRKKPPKEDGEKPQIEDGEKPQIEDGEKPQIEEGEKHQIEEGEKHQKKGRRGNKKSNNEDTSEIPLGVTSQETPTEVDVDSVEKGHMELPPVQQDSVETQEVATGGSPTRIGGDTLAAIAVPMTTLDSSLGEETVEQPKDLTAPDSPSNNENENAHKYSHQDSTVASISQVNSVPNTPTPTSPVPPTNKHRDTEENKDSLYQDKAVSKTWNYWSPYNLRGQDSFVVSIHMMTHSRRHGDCFSNKE</sequence>
<dbReference type="InterPro" id="IPR057263">
    <property type="entry name" value="COR-B"/>
</dbReference>
<dbReference type="AlphaFoldDB" id="A0A210QEP3"/>
<evidence type="ECO:0000259" key="4">
    <source>
        <dbReference type="Pfam" id="PF16095"/>
    </source>
</evidence>
<gene>
    <name evidence="6" type="ORF">KP79_PYT10653</name>
</gene>
<dbReference type="Pfam" id="PF16095">
    <property type="entry name" value="COR-A"/>
    <property type="match status" value="1"/>
</dbReference>
<feature type="compositionally biased region" description="Basic and acidic residues" evidence="2">
    <location>
        <begin position="1103"/>
        <end position="1115"/>
    </location>
</feature>
<dbReference type="Gene3D" id="3.40.50.10140">
    <property type="entry name" value="Toll/interleukin-1 receptor homology (TIR) domain"/>
    <property type="match status" value="2"/>
</dbReference>
<feature type="region of interest" description="Disordered" evidence="2">
    <location>
        <begin position="894"/>
        <end position="1116"/>
    </location>
</feature>
<dbReference type="InterPro" id="IPR035897">
    <property type="entry name" value="Toll_tir_struct_dom_sf"/>
</dbReference>
<comment type="caution">
    <text evidence="6">The sequence shown here is derived from an EMBL/GenBank/DDBJ whole genome shotgun (WGS) entry which is preliminary data.</text>
</comment>
<dbReference type="GO" id="GO:0007165">
    <property type="term" value="P:signal transduction"/>
    <property type="evidence" value="ECO:0007669"/>
    <property type="project" value="InterPro"/>
</dbReference>
<feature type="compositionally biased region" description="Basic residues" evidence="2">
    <location>
        <begin position="904"/>
        <end position="919"/>
    </location>
</feature>
<feature type="domain" description="COR" evidence="4">
    <location>
        <begin position="3"/>
        <end position="117"/>
    </location>
</feature>
<keyword evidence="7" id="KW-1185">Reference proteome</keyword>
<name>A0A210QEP3_MIZYE</name>
<feature type="compositionally biased region" description="Basic and acidic residues" evidence="2">
    <location>
        <begin position="920"/>
        <end position="958"/>
    </location>
</feature>
<proteinExistence type="predicted"/>
<feature type="domain" description="TIR" evidence="3">
    <location>
        <begin position="491"/>
        <end position="587"/>
    </location>
</feature>
<dbReference type="PANTHER" id="PTHR47508:SF1">
    <property type="entry name" value="NON-SPECIFIC SERINE_THREONINE PROTEIN KINASE"/>
    <property type="match status" value="1"/>
</dbReference>
<dbReference type="Pfam" id="PF13676">
    <property type="entry name" value="TIR_2"/>
    <property type="match status" value="2"/>
</dbReference>
<dbReference type="Pfam" id="PF25497">
    <property type="entry name" value="COR-B"/>
    <property type="match status" value="1"/>
</dbReference>
<dbReference type="EMBL" id="NEDP02003995">
    <property type="protein sequence ID" value="OWF47216.1"/>
    <property type="molecule type" value="Genomic_DNA"/>
</dbReference>
<evidence type="ECO:0000256" key="1">
    <source>
        <dbReference type="ARBA" id="ARBA00022737"/>
    </source>
</evidence>
<feature type="domain" description="TIR" evidence="3">
    <location>
        <begin position="309"/>
        <end position="437"/>
    </location>
</feature>
<evidence type="ECO:0000313" key="6">
    <source>
        <dbReference type="EMBL" id="OWF47216.1"/>
    </source>
</evidence>
<dbReference type="STRING" id="6573.A0A210QEP3"/>
<reference evidence="6 7" key="1">
    <citation type="journal article" date="2017" name="Nat. Ecol. Evol.">
        <title>Scallop genome provides insights into evolution of bilaterian karyotype and development.</title>
        <authorList>
            <person name="Wang S."/>
            <person name="Zhang J."/>
            <person name="Jiao W."/>
            <person name="Li J."/>
            <person name="Xun X."/>
            <person name="Sun Y."/>
            <person name="Guo X."/>
            <person name="Huan P."/>
            <person name="Dong B."/>
            <person name="Zhang L."/>
            <person name="Hu X."/>
            <person name="Sun X."/>
            <person name="Wang J."/>
            <person name="Zhao C."/>
            <person name="Wang Y."/>
            <person name="Wang D."/>
            <person name="Huang X."/>
            <person name="Wang R."/>
            <person name="Lv J."/>
            <person name="Li Y."/>
            <person name="Zhang Z."/>
            <person name="Liu B."/>
            <person name="Lu W."/>
            <person name="Hui Y."/>
            <person name="Liang J."/>
            <person name="Zhou Z."/>
            <person name="Hou R."/>
            <person name="Li X."/>
            <person name="Liu Y."/>
            <person name="Li H."/>
            <person name="Ning X."/>
            <person name="Lin Y."/>
            <person name="Zhao L."/>
            <person name="Xing Q."/>
            <person name="Dou J."/>
            <person name="Li Y."/>
            <person name="Mao J."/>
            <person name="Guo H."/>
            <person name="Dou H."/>
            <person name="Li T."/>
            <person name="Mu C."/>
            <person name="Jiang W."/>
            <person name="Fu Q."/>
            <person name="Fu X."/>
            <person name="Miao Y."/>
            <person name="Liu J."/>
            <person name="Yu Q."/>
            <person name="Li R."/>
            <person name="Liao H."/>
            <person name="Li X."/>
            <person name="Kong Y."/>
            <person name="Jiang Z."/>
            <person name="Chourrout D."/>
            <person name="Li R."/>
            <person name="Bao Z."/>
        </authorList>
    </citation>
    <scope>NUCLEOTIDE SEQUENCE [LARGE SCALE GENOMIC DNA]</scope>
    <source>
        <strain evidence="6 7">PY_sf001</strain>
    </source>
</reference>
<accession>A0A210QEP3</accession>